<feature type="compositionally biased region" description="Low complexity" evidence="2">
    <location>
        <begin position="343"/>
        <end position="362"/>
    </location>
</feature>
<feature type="compositionally biased region" description="Polar residues" evidence="2">
    <location>
        <begin position="1098"/>
        <end position="1107"/>
    </location>
</feature>
<dbReference type="SUPFAM" id="SSF48350">
    <property type="entry name" value="GTPase activation domain, GAP"/>
    <property type="match status" value="1"/>
</dbReference>
<dbReference type="PANTHER" id="PTHR23176:SF129">
    <property type="entry name" value="RHO GTPASE ACTIVATING PROTEIN AT 16F, ISOFORM E-RELATED"/>
    <property type="match status" value="1"/>
</dbReference>
<dbReference type="GO" id="GO:0035091">
    <property type="term" value="F:phosphatidylinositol binding"/>
    <property type="evidence" value="ECO:0007669"/>
    <property type="project" value="InterPro"/>
</dbReference>
<dbReference type="PROSITE" id="PS50238">
    <property type="entry name" value="RHOGAP"/>
    <property type="match status" value="1"/>
</dbReference>
<dbReference type="InterPro" id="IPR001849">
    <property type="entry name" value="PH_domain"/>
</dbReference>
<dbReference type="OrthoDB" id="185175at2759"/>
<dbReference type="PROSITE" id="PS50195">
    <property type="entry name" value="PX"/>
    <property type="match status" value="1"/>
</dbReference>
<feature type="compositionally biased region" description="Polar residues" evidence="2">
    <location>
        <begin position="577"/>
        <end position="599"/>
    </location>
</feature>
<dbReference type="Pfam" id="PF00787">
    <property type="entry name" value="PX"/>
    <property type="match status" value="1"/>
</dbReference>
<keyword evidence="3" id="KW-0472">Membrane</keyword>
<feature type="region of interest" description="Disordered" evidence="2">
    <location>
        <begin position="525"/>
        <end position="624"/>
    </location>
</feature>
<feature type="compositionally biased region" description="Polar residues" evidence="2">
    <location>
        <begin position="1147"/>
        <end position="1160"/>
    </location>
</feature>
<feature type="domain" description="PX" evidence="5">
    <location>
        <begin position="718"/>
        <end position="834"/>
    </location>
</feature>
<dbReference type="InterPro" id="IPR011993">
    <property type="entry name" value="PH-like_dom_sf"/>
</dbReference>
<feature type="compositionally biased region" description="Polar residues" evidence="2">
    <location>
        <begin position="25"/>
        <end position="39"/>
    </location>
</feature>
<feature type="transmembrane region" description="Helical" evidence="3">
    <location>
        <begin position="1397"/>
        <end position="1417"/>
    </location>
</feature>
<dbReference type="InterPro" id="IPR008936">
    <property type="entry name" value="Rho_GTPase_activation_prot"/>
</dbReference>
<evidence type="ECO:0000256" key="2">
    <source>
        <dbReference type="SAM" id="MobiDB-lite"/>
    </source>
</evidence>
<feature type="domain" description="Rho-GAP" evidence="6">
    <location>
        <begin position="1246"/>
        <end position="1435"/>
    </location>
</feature>
<feature type="region of interest" description="Disordered" evidence="2">
    <location>
        <begin position="319"/>
        <end position="439"/>
    </location>
</feature>
<dbReference type="SMART" id="SM00233">
    <property type="entry name" value="PH"/>
    <property type="match status" value="1"/>
</dbReference>
<dbReference type="InterPro" id="IPR050729">
    <property type="entry name" value="Rho-GAP"/>
</dbReference>
<evidence type="ECO:0000313" key="7">
    <source>
        <dbReference type="EMBL" id="KAF9457196.1"/>
    </source>
</evidence>
<dbReference type="Gene3D" id="3.30.1520.10">
    <property type="entry name" value="Phox-like domain"/>
    <property type="match status" value="1"/>
</dbReference>
<feature type="compositionally biased region" description="Polar residues" evidence="2">
    <location>
        <begin position="676"/>
        <end position="685"/>
    </location>
</feature>
<feature type="region of interest" description="Disordered" evidence="2">
    <location>
        <begin position="961"/>
        <end position="1003"/>
    </location>
</feature>
<evidence type="ECO:0000256" key="3">
    <source>
        <dbReference type="SAM" id="Phobius"/>
    </source>
</evidence>
<keyword evidence="8" id="KW-1185">Reference proteome</keyword>
<protein>
    <recommendedName>
        <fullName evidence="9">RhoGAP-domain-containing protein</fullName>
    </recommendedName>
</protein>
<dbReference type="InterPro" id="IPR036871">
    <property type="entry name" value="PX_dom_sf"/>
</dbReference>
<dbReference type="SMART" id="SM00324">
    <property type="entry name" value="RhoGAP"/>
    <property type="match status" value="1"/>
</dbReference>
<dbReference type="CDD" id="cd06093">
    <property type="entry name" value="PX_domain"/>
    <property type="match status" value="1"/>
</dbReference>
<keyword evidence="3" id="KW-1133">Transmembrane helix</keyword>
<feature type="compositionally biased region" description="Polar residues" evidence="2">
    <location>
        <begin position="1537"/>
        <end position="1553"/>
    </location>
</feature>
<organism evidence="7 8">
    <name type="scientific">Collybia nuda</name>
    <dbReference type="NCBI Taxonomy" id="64659"/>
    <lineage>
        <taxon>Eukaryota</taxon>
        <taxon>Fungi</taxon>
        <taxon>Dikarya</taxon>
        <taxon>Basidiomycota</taxon>
        <taxon>Agaricomycotina</taxon>
        <taxon>Agaricomycetes</taxon>
        <taxon>Agaricomycetidae</taxon>
        <taxon>Agaricales</taxon>
        <taxon>Tricholomatineae</taxon>
        <taxon>Clitocybaceae</taxon>
        <taxon>Collybia</taxon>
    </lineage>
</organism>
<feature type="compositionally biased region" description="Polar residues" evidence="2">
    <location>
        <begin position="410"/>
        <end position="439"/>
    </location>
</feature>
<reference evidence="7" key="1">
    <citation type="submission" date="2020-11" db="EMBL/GenBank/DDBJ databases">
        <authorList>
            <consortium name="DOE Joint Genome Institute"/>
            <person name="Ahrendt S."/>
            <person name="Riley R."/>
            <person name="Andreopoulos W."/>
            <person name="Labutti K."/>
            <person name="Pangilinan J."/>
            <person name="Ruiz-Duenas F.J."/>
            <person name="Barrasa J.M."/>
            <person name="Sanchez-Garcia M."/>
            <person name="Camarero S."/>
            <person name="Miyauchi S."/>
            <person name="Serrano A."/>
            <person name="Linde D."/>
            <person name="Babiker R."/>
            <person name="Drula E."/>
            <person name="Ayuso-Fernandez I."/>
            <person name="Pacheco R."/>
            <person name="Padilla G."/>
            <person name="Ferreira P."/>
            <person name="Barriuso J."/>
            <person name="Kellner H."/>
            <person name="Castanera R."/>
            <person name="Alfaro M."/>
            <person name="Ramirez L."/>
            <person name="Pisabarro A.G."/>
            <person name="Kuo A."/>
            <person name="Tritt A."/>
            <person name="Lipzen A."/>
            <person name="He G."/>
            <person name="Yan M."/>
            <person name="Ng V."/>
            <person name="Cullen D."/>
            <person name="Martin F."/>
            <person name="Rosso M.-N."/>
            <person name="Henrissat B."/>
            <person name="Hibbett D."/>
            <person name="Martinez A.T."/>
            <person name="Grigoriev I.V."/>
        </authorList>
    </citation>
    <scope>NUCLEOTIDE SEQUENCE</scope>
    <source>
        <strain evidence="7">CBS 247.69</strain>
    </source>
</reference>
<feature type="region of interest" description="Disordered" evidence="2">
    <location>
        <begin position="648"/>
        <end position="700"/>
    </location>
</feature>
<dbReference type="GO" id="GO:0005096">
    <property type="term" value="F:GTPase activator activity"/>
    <property type="evidence" value="ECO:0007669"/>
    <property type="project" value="UniProtKB-KW"/>
</dbReference>
<feature type="region of interest" description="Disordered" evidence="2">
    <location>
        <begin position="1537"/>
        <end position="1588"/>
    </location>
</feature>
<feature type="compositionally biased region" description="Polar residues" evidence="2">
    <location>
        <begin position="224"/>
        <end position="237"/>
    </location>
</feature>
<feature type="compositionally biased region" description="Low complexity" evidence="2">
    <location>
        <begin position="41"/>
        <end position="60"/>
    </location>
</feature>
<dbReference type="InterPro" id="IPR000198">
    <property type="entry name" value="RhoGAP_dom"/>
</dbReference>
<gene>
    <name evidence="7" type="ORF">BDZ94DRAFT_1292511</name>
</gene>
<feature type="region of interest" description="Disordered" evidence="2">
    <location>
        <begin position="1190"/>
        <end position="1213"/>
    </location>
</feature>
<feature type="compositionally biased region" description="Basic and acidic residues" evidence="2">
    <location>
        <begin position="1129"/>
        <end position="1143"/>
    </location>
</feature>
<dbReference type="GO" id="GO:0005737">
    <property type="term" value="C:cytoplasm"/>
    <property type="evidence" value="ECO:0007669"/>
    <property type="project" value="TreeGrafter"/>
</dbReference>
<feature type="region of interest" description="Disordered" evidence="2">
    <location>
        <begin position="1036"/>
        <end position="1061"/>
    </location>
</feature>
<keyword evidence="1" id="KW-0343">GTPase activation</keyword>
<keyword evidence="3" id="KW-0812">Transmembrane</keyword>
<feature type="compositionally biased region" description="Basic and acidic residues" evidence="2">
    <location>
        <begin position="211"/>
        <end position="223"/>
    </location>
</feature>
<evidence type="ECO:0000256" key="1">
    <source>
        <dbReference type="ARBA" id="ARBA00022468"/>
    </source>
</evidence>
<evidence type="ECO:0000313" key="8">
    <source>
        <dbReference type="Proteomes" id="UP000807353"/>
    </source>
</evidence>
<dbReference type="CDD" id="cd13277">
    <property type="entry name" value="PH_Bem3"/>
    <property type="match status" value="1"/>
</dbReference>
<feature type="region of interest" description="Disordered" evidence="2">
    <location>
        <begin position="129"/>
        <end position="261"/>
    </location>
</feature>
<feature type="region of interest" description="Disordered" evidence="2">
    <location>
        <begin position="1"/>
        <end position="65"/>
    </location>
</feature>
<dbReference type="InterPro" id="IPR001683">
    <property type="entry name" value="PX_dom"/>
</dbReference>
<evidence type="ECO:0008006" key="9">
    <source>
        <dbReference type="Google" id="ProtNLM"/>
    </source>
</evidence>
<evidence type="ECO:0000259" key="5">
    <source>
        <dbReference type="PROSITE" id="PS50195"/>
    </source>
</evidence>
<dbReference type="Pfam" id="PF00620">
    <property type="entry name" value="RhoGAP"/>
    <property type="match status" value="1"/>
</dbReference>
<dbReference type="SUPFAM" id="SSF50729">
    <property type="entry name" value="PH domain-like"/>
    <property type="match status" value="1"/>
</dbReference>
<feature type="compositionally biased region" description="Polar residues" evidence="2">
    <location>
        <begin position="164"/>
        <end position="191"/>
    </location>
</feature>
<feature type="compositionally biased region" description="Polar residues" evidence="2">
    <location>
        <begin position="363"/>
        <end position="398"/>
    </location>
</feature>
<sequence>MSFNAASAASIYGTPSRSERLPFPHSSQPSPAQTPQRQLAISAASTSSSTIPTSSSSTPSVNKDRPVTTASLLKLYAGSADPKAAALEHSVADRNVLCAQNAQLWKLIEKQRSGYNQILKELERVRGERDGLKSKLGISNTSSTANNAGHGEKRHRTSEDRSAQRSFSENSSTVSLQSLPSNGDPRQTMSRHYSDDIPTPRSGHHSLHPSRSHDPLSPRERDPTFQTNLSQHSSPNFAPSQSQTLPPPPSSAPSALGNPAIPQLHLNQSTRSHKHSPAPLIVPPRAENLPFPASAVSATQETNPYGHIQSSYPQDASVNLSNNVVNGDSTIPQTRSSAYPRKSSLADSISSSFSTNAGGSSNPTTALNNSNYEPSITTLPYTSSARTSQHNGGLTPQTAPAGFGEPLADQYQSLQRSATTPQIQSQPYPQILTPTPTTAGLPQIVTTATANNGMLSTIPEGPRAQLLSRDSRISLPDEARQYIANMTDSPAPSPRADAFVARFAGSRMLQPQVAIPENVGSLVPPAAGTVGEADSPGGASEFLDMGEEEDDEDDGQGSAITGPEADTETEYEVVDTPSPQEGPQRQSSPEDSLHLQTQGRKSKSRAVVEDFPLPPPGPPISGQQIATQSVVQPPQMYAQPQHLSSDLVLQQTPPPGYASSGHLSSLENPYLPPGQYQPNTSTQSLRVEAEKSQQQQSSIQSVPASFRELPLLSSDLPYTTITVSHSFVRPNDRGKEVLSFVVFVNPGHGKEGWKVEKMYSDVLGLDQRVRSSVGKGVGKKIANLPEGKLWKDHAPAKVDQRKAVLENYLQTLINLPIKNNNEVIAFFTSDIMREAKQPVMQVGHKEGYLTKRGKNFGGWKTRYFVLQGPMLEYYDCRGGAHLGSILVTGAQIGRQQRSERAPTTDEEKEYRHAFLIVEAKKGPGGNHPRHVLCAESDEDRDSWVEILVRYFSGTYSEEPVKYGPSPISINTTHHSAAQPRSSTSSHDSPSSRRPIRGLSKDDISISKGAAIPISQLPPDYTNTKLFQSAPVLTDNFNRSASPAKSVEPSPIDHQGANSNFDTQNINARRILERGQGQPSSLPDSSPLSAASNFPIEPPNNTLGQRANSELGHYPDLQDLRAGRSNRQVSPERHRTRDPHDGRKSFYPTLNTVASSPTTASPVDRIPSPDKLDVNGKSKVISGPINGAPIPSGFKFGGKDAPSASESTAAERREKAKSRSFWGFGKVNGEKANHPVVTYTPRAVFGVTLDEALDVAQIANLPAIVFRSIQYLEAKKADQEEGIYRLSGSSAVIKSLKDRFNMEGDVDLLASDEYWDPHAIAGLLKSFLRELPASILTRDLHLKFLAVIDFVDAQERIRELSQLIAALPIANYSLLRALTAHLILIVQNSSVNKMTMRNVGIVFSPTLGIPAGVFSLMLGEFNRVFNVDAEEASDAGGHGNGDGVSDLHRRNSRQYSDAAADQLLGLTGRSLKTSADETPSDGDDISIHDESGAETTDGDFTVESSSESNLGPGKQHNDHAIRVTPPDTPVALKMSKASNTAATRGLNVSITQSDRGNRHSRMMGLPTSPRPPHSPSQPDLPSSPAHSKE</sequence>
<accession>A0A9P5XWW6</accession>
<feature type="region of interest" description="Disordered" evidence="2">
    <location>
        <begin position="1470"/>
        <end position="1525"/>
    </location>
</feature>
<feature type="transmembrane region" description="Helical" evidence="3">
    <location>
        <begin position="1362"/>
        <end position="1385"/>
    </location>
</feature>
<comment type="caution">
    <text evidence="7">The sequence shown here is derived from an EMBL/GenBank/DDBJ whole genome shotgun (WGS) entry which is preliminary data.</text>
</comment>
<feature type="region of interest" description="Disordered" evidence="2">
    <location>
        <begin position="1431"/>
        <end position="1451"/>
    </location>
</feature>
<feature type="compositionally biased region" description="Low complexity" evidence="2">
    <location>
        <begin position="979"/>
        <end position="992"/>
    </location>
</feature>
<dbReference type="SUPFAM" id="SSF64268">
    <property type="entry name" value="PX domain"/>
    <property type="match status" value="1"/>
</dbReference>
<dbReference type="GO" id="GO:0007165">
    <property type="term" value="P:signal transduction"/>
    <property type="evidence" value="ECO:0007669"/>
    <property type="project" value="InterPro"/>
</dbReference>
<feature type="domain" description="PH" evidence="4">
    <location>
        <begin position="842"/>
        <end position="952"/>
    </location>
</feature>
<dbReference type="PANTHER" id="PTHR23176">
    <property type="entry name" value="RHO/RAC/CDC GTPASE-ACTIVATING PROTEIN"/>
    <property type="match status" value="1"/>
</dbReference>
<feature type="compositionally biased region" description="Polar residues" evidence="2">
    <location>
        <begin position="319"/>
        <end position="337"/>
    </location>
</feature>
<feature type="compositionally biased region" description="Polar residues" evidence="2">
    <location>
        <begin position="137"/>
        <end position="147"/>
    </location>
</feature>
<feature type="compositionally biased region" description="Low complexity" evidence="2">
    <location>
        <begin position="1078"/>
        <end position="1091"/>
    </location>
</feature>
<dbReference type="Gene3D" id="1.10.555.10">
    <property type="entry name" value="Rho GTPase activation protein"/>
    <property type="match status" value="1"/>
</dbReference>
<dbReference type="Pfam" id="PF00169">
    <property type="entry name" value="PH"/>
    <property type="match status" value="1"/>
</dbReference>
<dbReference type="Gene3D" id="2.30.29.30">
    <property type="entry name" value="Pleckstrin-homology domain (PH domain)/Phosphotyrosine-binding domain (PTB)"/>
    <property type="match status" value="1"/>
</dbReference>
<proteinExistence type="predicted"/>
<name>A0A9P5XWW6_9AGAR</name>
<feature type="region of interest" description="Disordered" evidence="2">
    <location>
        <begin position="1074"/>
        <end position="1171"/>
    </location>
</feature>
<evidence type="ECO:0000259" key="4">
    <source>
        <dbReference type="PROSITE" id="PS50003"/>
    </source>
</evidence>
<dbReference type="Proteomes" id="UP000807353">
    <property type="component" value="Unassembled WGS sequence"/>
</dbReference>
<feature type="compositionally biased region" description="Acidic residues" evidence="2">
    <location>
        <begin position="544"/>
        <end position="555"/>
    </location>
</feature>
<dbReference type="PROSITE" id="PS50003">
    <property type="entry name" value="PH_DOMAIN"/>
    <property type="match status" value="1"/>
</dbReference>
<dbReference type="EMBL" id="MU150383">
    <property type="protein sequence ID" value="KAF9457196.1"/>
    <property type="molecule type" value="Genomic_DNA"/>
</dbReference>
<evidence type="ECO:0000259" key="6">
    <source>
        <dbReference type="PROSITE" id="PS50238"/>
    </source>
</evidence>